<dbReference type="SUPFAM" id="SSF53448">
    <property type="entry name" value="Nucleotide-diphospho-sugar transferases"/>
    <property type="match status" value="1"/>
</dbReference>
<accession>A0A512B495</accession>
<dbReference type="Proteomes" id="UP000321532">
    <property type="component" value="Unassembled WGS sequence"/>
</dbReference>
<dbReference type="InterPro" id="IPR018641">
    <property type="entry name" value="Trfase_1_rSAM/seldom-assoc"/>
</dbReference>
<name>A0A512B495_9BACT</name>
<dbReference type="Gene3D" id="3.90.550.10">
    <property type="entry name" value="Spore Coat Polysaccharide Biosynthesis Protein SpsA, Chain A"/>
    <property type="match status" value="1"/>
</dbReference>
<protein>
    <recommendedName>
        <fullName evidence="3">Glycosyltransferase</fullName>
    </recommendedName>
</protein>
<dbReference type="AlphaFoldDB" id="A0A512B495"/>
<dbReference type="PANTHER" id="PTHR36529:SF1">
    <property type="entry name" value="GLYCOSYLTRANSFERASE"/>
    <property type="match status" value="1"/>
</dbReference>
<dbReference type="PANTHER" id="PTHR36529">
    <property type="entry name" value="SLL1095 PROTEIN"/>
    <property type="match status" value="1"/>
</dbReference>
<dbReference type="EMBL" id="BJYS01000044">
    <property type="protein sequence ID" value="GEO06770.1"/>
    <property type="molecule type" value="Genomic_DNA"/>
</dbReference>
<reference evidence="1 2" key="1">
    <citation type="submission" date="2019-07" db="EMBL/GenBank/DDBJ databases">
        <title>Whole genome shotgun sequence of Adhaeribacter aerolatus NBRC 106133.</title>
        <authorList>
            <person name="Hosoyama A."/>
            <person name="Uohara A."/>
            <person name="Ohji S."/>
            <person name="Ichikawa N."/>
        </authorList>
    </citation>
    <scope>NUCLEOTIDE SEQUENCE [LARGE SCALE GENOMIC DNA]</scope>
    <source>
        <strain evidence="1 2">NBRC 106133</strain>
    </source>
</reference>
<keyword evidence="2" id="KW-1185">Reference proteome</keyword>
<evidence type="ECO:0000313" key="2">
    <source>
        <dbReference type="Proteomes" id="UP000321532"/>
    </source>
</evidence>
<proteinExistence type="predicted"/>
<comment type="caution">
    <text evidence="1">The sequence shown here is derived from an EMBL/GenBank/DDBJ whole genome shotgun (WGS) entry which is preliminary data.</text>
</comment>
<evidence type="ECO:0000313" key="1">
    <source>
        <dbReference type="EMBL" id="GEO06770.1"/>
    </source>
</evidence>
<dbReference type="Pfam" id="PF09837">
    <property type="entry name" value="DUF2064"/>
    <property type="match status" value="1"/>
</dbReference>
<dbReference type="OrthoDB" id="9798250at2"/>
<evidence type="ECO:0008006" key="3">
    <source>
        <dbReference type="Google" id="ProtNLM"/>
    </source>
</evidence>
<dbReference type="InterPro" id="IPR029044">
    <property type="entry name" value="Nucleotide-diphossugar_trans"/>
</dbReference>
<dbReference type="NCBIfam" id="TIGR04282">
    <property type="entry name" value="glyco_like_cofC"/>
    <property type="match status" value="1"/>
</dbReference>
<organism evidence="1 2">
    <name type="scientific">Adhaeribacter aerolatus</name>
    <dbReference type="NCBI Taxonomy" id="670289"/>
    <lineage>
        <taxon>Bacteria</taxon>
        <taxon>Pseudomonadati</taxon>
        <taxon>Bacteroidota</taxon>
        <taxon>Cytophagia</taxon>
        <taxon>Cytophagales</taxon>
        <taxon>Hymenobacteraceae</taxon>
        <taxon>Adhaeribacter</taxon>
    </lineage>
</organism>
<sequence>MSKNLLIIFVKNPVIGKVKTRLAATIGPEKALAIYQQLLAHTREITYDLSCDKALYYADFLPAEDDWDSTVYTKYLQVDGDLGDRMSQAFQDGFTRQYNRICIIGSDCFELNAAIIQQAFQKLEAHDAVIGPSADGGYYLLGLTQPQPALFLNKHWSTDTVLRDTLWDLKAKGLTVTLLPTLTDVDEEKDLTTMLQVKR</sequence>
<gene>
    <name evidence="1" type="ORF">AAE02nite_44340</name>
</gene>
<dbReference type="RefSeq" id="WP_146903513.1">
    <property type="nucleotide sequence ID" value="NZ_BJYS01000044.1"/>
</dbReference>